<dbReference type="Proteomes" id="UP000364291">
    <property type="component" value="Unassembled WGS sequence"/>
</dbReference>
<feature type="signal peptide" evidence="5">
    <location>
        <begin position="1"/>
        <end position="18"/>
    </location>
</feature>
<dbReference type="Pfam" id="PF00691">
    <property type="entry name" value="OmpA"/>
    <property type="match status" value="1"/>
</dbReference>
<dbReference type="PANTHER" id="PTHR30329:SF21">
    <property type="entry name" value="LIPOPROTEIN YIAD-RELATED"/>
    <property type="match status" value="1"/>
</dbReference>
<evidence type="ECO:0000256" key="3">
    <source>
        <dbReference type="ARBA" id="ARBA00023237"/>
    </source>
</evidence>
<dbReference type="EMBL" id="RWHX01000005">
    <property type="protein sequence ID" value="RSK84733.1"/>
    <property type="molecule type" value="Genomic_DNA"/>
</dbReference>
<accession>A0A0B5FHT3</accession>
<dbReference type="PROSITE" id="PS51123">
    <property type="entry name" value="OMPA_2"/>
    <property type="match status" value="1"/>
</dbReference>
<keyword evidence="5" id="KW-0732">Signal</keyword>
<sequence>MSSLLRNILAISSLAALAACSSGVKLDDQANANKGQTTTDARAVAPVDASADELNNPNGPLAKRSVYFGFDQYNVDAQYTPMLQAHAAFLNKYSQRHVLVQGNTDPRGTSEYNLALGQKRAEAVVKAMSALGANTSQMEAVSLGKEKATGTDEAGWAQDRRADLAY</sequence>
<evidence type="ECO:0000256" key="4">
    <source>
        <dbReference type="PROSITE-ProRule" id="PRU00473"/>
    </source>
</evidence>
<dbReference type="PROSITE" id="PS51257">
    <property type="entry name" value="PROKAR_LIPOPROTEIN"/>
    <property type="match status" value="1"/>
</dbReference>
<organism evidence="8 10">
    <name type="scientific">Pandoraea apista</name>
    <dbReference type="NCBI Taxonomy" id="93218"/>
    <lineage>
        <taxon>Bacteria</taxon>
        <taxon>Pseudomonadati</taxon>
        <taxon>Pseudomonadota</taxon>
        <taxon>Betaproteobacteria</taxon>
        <taxon>Burkholderiales</taxon>
        <taxon>Burkholderiaceae</taxon>
        <taxon>Pandoraea</taxon>
    </lineage>
</organism>
<dbReference type="InterPro" id="IPR006664">
    <property type="entry name" value="OMP_bac"/>
</dbReference>
<name>A0A0B5FHT3_9BURK</name>
<comment type="subcellular location">
    <subcellularLocation>
        <location evidence="1">Cell outer membrane</location>
    </subcellularLocation>
</comment>
<evidence type="ECO:0000256" key="5">
    <source>
        <dbReference type="SAM" id="SignalP"/>
    </source>
</evidence>
<evidence type="ECO:0000313" key="10">
    <source>
        <dbReference type="Proteomes" id="UP000364291"/>
    </source>
</evidence>
<reference evidence="8 10" key="2">
    <citation type="submission" date="2019-08" db="EMBL/GenBank/DDBJ databases">
        <authorList>
            <person name="Peeters C."/>
        </authorList>
    </citation>
    <scope>NUCLEOTIDE SEQUENCE [LARGE SCALE GENOMIC DNA]</scope>
    <source>
        <strain evidence="8 10">LMG 18089</strain>
    </source>
</reference>
<evidence type="ECO:0000313" key="8">
    <source>
        <dbReference type="EMBL" id="VVG70136.1"/>
    </source>
</evidence>
<gene>
    <name evidence="7" type="ORF">EJE83_04900</name>
    <name evidence="8" type="ORF">PAP18089_01095</name>
</gene>
<evidence type="ECO:0000256" key="1">
    <source>
        <dbReference type="ARBA" id="ARBA00004442"/>
    </source>
</evidence>
<dbReference type="Proteomes" id="UP000270216">
    <property type="component" value="Unassembled WGS sequence"/>
</dbReference>
<dbReference type="PANTHER" id="PTHR30329">
    <property type="entry name" value="STATOR ELEMENT OF FLAGELLAR MOTOR COMPLEX"/>
    <property type="match status" value="1"/>
</dbReference>
<feature type="chain" id="PRO_5014508863" evidence="5">
    <location>
        <begin position="19"/>
        <end position="166"/>
    </location>
</feature>
<dbReference type="STRING" id="93218.XM39_16020"/>
<dbReference type="KEGG" id="papi:SG18_15825"/>
<dbReference type="Gene3D" id="3.30.1330.60">
    <property type="entry name" value="OmpA-like domain"/>
    <property type="match status" value="1"/>
</dbReference>
<evidence type="ECO:0000313" key="7">
    <source>
        <dbReference type="EMBL" id="RSK84733.1"/>
    </source>
</evidence>
<keyword evidence="9" id="KW-1185">Reference proteome</keyword>
<dbReference type="RefSeq" id="WP_042115270.1">
    <property type="nucleotide sequence ID" value="NZ_CABPSX010000002.1"/>
</dbReference>
<evidence type="ECO:0000259" key="6">
    <source>
        <dbReference type="PROSITE" id="PS51123"/>
    </source>
</evidence>
<dbReference type="OrthoDB" id="9809164at2"/>
<dbReference type="InterPro" id="IPR006665">
    <property type="entry name" value="OmpA-like"/>
</dbReference>
<evidence type="ECO:0000256" key="2">
    <source>
        <dbReference type="ARBA" id="ARBA00023136"/>
    </source>
</evidence>
<feature type="domain" description="OmpA-like" evidence="6">
    <location>
        <begin position="55"/>
        <end position="166"/>
    </location>
</feature>
<dbReference type="GeneID" id="47014042"/>
<dbReference type="InterPro" id="IPR036737">
    <property type="entry name" value="OmpA-like_sf"/>
</dbReference>
<dbReference type="EMBL" id="CABPSX010000002">
    <property type="protein sequence ID" value="VVG70136.1"/>
    <property type="molecule type" value="Genomic_DNA"/>
</dbReference>
<dbReference type="CDD" id="cd07185">
    <property type="entry name" value="OmpA_C-like"/>
    <property type="match status" value="1"/>
</dbReference>
<evidence type="ECO:0000313" key="9">
    <source>
        <dbReference type="Proteomes" id="UP000270216"/>
    </source>
</evidence>
<protein>
    <submittedName>
        <fullName evidence="8">Membrane protein</fullName>
    </submittedName>
    <submittedName>
        <fullName evidence="7">OmpA family protein</fullName>
    </submittedName>
</protein>
<dbReference type="GO" id="GO:0009279">
    <property type="term" value="C:cell outer membrane"/>
    <property type="evidence" value="ECO:0007669"/>
    <property type="project" value="UniProtKB-SubCell"/>
</dbReference>
<reference evidence="7 9" key="1">
    <citation type="submission" date="2018-12" db="EMBL/GenBank/DDBJ databases">
        <title>Whole genome sequence of a Pandoraea apista isolate from a patient with cystic fibrosis.</title>
        <authorList>
            <person name="Kenna D.T."/>
            <person name="Turton J.F."/>
        </authorList>
    </citation>
    <scope>NUCLEOTIDE SEQUENCE [LARGE SCALE GENOMIC DNA]</scope>
    <source>
        <strain evidence="7 9">Pa13324</strain>
    </source>
</reference>
<dbReference type="AlphaFoldDB" id="A0A0B5FHT3"/>
<dbReference type="InterPro" id="IPR050330">
    <property type="entry name" value="Bact_OuterMem_StrucFunc"/>
</dbReference>
<dbReference type="SUPFAM" id="SSF103088">
    <property type="entry name" value="OmpA-like"/>
    <property type="match status" value="1"/>
</dbReference>
<proteinExistence type="predicted"/>
<dbReference type="PRINTS" id="PR01021">
    <property type="entry name" value="OMPADOMAIN"/>
</dbReference>
<keyword evidence="2 4" id="KW-0472">Membrane</keyword>
<keyword evidence="3" id="KW-0998">Cell outer membrane</keyword>